<protein>
    <submittedName>
        <fullName evidence="3">PEP/pyruvate-binding domain-containing protein</fullName>
    </submittedName>
</protein>
<dbReference type="Pfam" id="PF00391">
    <property type="entry name" value="PEP-utilizers"/>
    <property type="match status" value="1"/>
</dbReference>
<dbReference type="RefSeq" id="WP_349586855.1">
    <property type="nucleotide sequence ID" value="NZ_JBEFLD010000004.1"/>
</dbReference>
<evidence type="ECO:0000313" key="3">
    <source>
        <dbReference type="EMBL" id="MEQ6290856.1"/>
    </source>
</evidence>
<dbReference type="Proteomes" id="UP001433638">
    <property type="component" value="Unassembled WGS sequence"/>
</dbReference>
<gene>
    <name evidence="3" type="ORF">ABNW52_09530</name>
</gene>
<dbReference type="InterPro" id="IPR036637">
    <property type="entry name" value="Phosphohistidine_dom_sf"/>
</dbReference>
<dbReference type="PANTHER" id="PTHR43615:SF1">
    <property type="entry name" value="PPDK_N DOMAIN-CONTAINING PROTEIN"/>
    <property type="match status" value="1"/>
</dbReference>
<feature type="domain" description="Pyruvate phosphate dikinase AMP/ATP-binding" evidence="2">
    <location>
        <begin position="63"/>
        <end position="285"/>
    </location>
</feature>
<evidence type="ECO:0000259" key="2">
    <source>
        <dbReference type="Pfam" id="PF01326"/>
    </source>
</evidence>
<accession>A0ABV1M4D4</accession>
<dbReference type="PANTHER" id="PTHR43615">
    <property type="entry name" value="PHOSPHOENOLPYRUVATE SYNTHASE-RELATED"/>
    <property type="match status" value="1"/>
</dbReference>
<evidence type="ECO:0000259" key="1">
    <source>
        <dbReference type="Pfam" id="PF00391"/>
    </source>
</evidence>
<dbReference type="InterPro" id="IPR013815">
    <property type="entry name" value="ATP_grasp_subdomain_1"/>
</dbReference>
<dbReference type="Gene3D" id="3.30.470.20">
    <property type="entry name" value="ATP-grasp fold, B domain"/>
    <property type="match status" value="1"/>
</dbReference>
<reference evidence="3" key="1">
    <citation type="submission" date="2024-06" db="EMBL/GenBank/DDBJ databases">
        <title>Genome sequence of Vogesella sp. MAHUQ-64.</title>
        <authorList>
            <person name="Huq M.A."/>
        </authorList>
    </citation>
    <scope>NUCLEOTIDE SEQUENCE</scope>
    <source>
        <strain evidence="3">MAHUQ-64</strain>
    </source>
</reference>
<dbReference type="InterPro" id="IPR051549">
    <property type="entry name" value="PEP_Utilizing_Enz"/>
</dbReference>
<dbReference type="EMBL" id="JBEFLD010000004">
    <property type="protein sequence ID" value="MEQ6290856.1"/>
    <property type="molecule type" value="Genomic_DNA"/>
</dbReference>
<feature type="domain" description="PEP-utilising enzyme mobile" evidence="1">
    <location>
        <begin position="762"/>
        <end position="832"/>
    </location>
</feature>
<dbReference type="SUPFAM" id="SSF52009">
    <property type="entry name" value="Phosphohistidine domain"/>
    <property type="match status" value="1"/>
</dbReference>
<comment type="caution">
    <text evidence="3">The sequence shown here is derived from an EMBL/GenBank/DDBJ whole genome shotgun (WGS) entry which is preliminary data.</text>
</comment>
<dbReference type="SUPFAM" id="SSF56059">
    <property type="entry name" value="Glutathione synthetase ATP-binding domain-like"/>
    <property type="match status" value="1"/>
</dbReference>
<sequence length="840" mass="91087">MLDWSAVRAAGAEQSGGKAARLAQLAGYGLPVPDGRVLPASLHRQWLAAGRPALAQWPPLVAALQQLPATWRALPLAVRSSALAEDGSEYSFAGIHASVLGVRGEAALLQAIAEVYASIDTPQAHAYRQRFDIAEQAVAMAVLIMPLLDAEAAGVAFSCNPANGRQDQLLIQATFGLGEALVAGAADPDEALLTVALHGPHTVEHYRVGRKQQQSRVQIDGRVALQAGGPQGRVLDEDSLQQLAELCRDVAEALDDTRPCFDIEWLRSGGRFWLLQARPVTQLDEALPPGLAPQGGFWSNGNSRDVAPYVMTPLDWSSSRVLVNRLLTSAMRHCGYRPHPGAERSRLFAGRLYLHLSLIQWEMCDSLGVTPAVINELTGGYQPEITPAPATLRRRLAIGWRMLKLMRATAGIRRGAERHYRQALAEVCGWRQRIHPGISDDALCQALLQLTQQVDANDSLHFLQASGGGSLSLLLKLLDKHAPGRSHALSNGLLADNPLSITAQQNLQLLQLAALAGQDPALAAWLHDSGRDNDNWRQRWPQGTPFGDGFAVFLDDYGHRAVYESDSSQPRWREAPGYLFDALAGLVRVDAAALTARRSQQAQQAYAATRRVLPWWWRPLLRPLVRQCALELGQRELARSGIVAYLEPLRQLLRLAGERMVQRGTLNEWDDVFYLTGRELVQALHGARGGSFAALAADRRRQRAAWQTQQLPDVIHYGASHAATPPVAAVSGELLQGLPVASGRARGRVCRLLQPADGARLQPGDILLAPSTDPAWTPLFLKAGGLIMETGGYLSHGAIVAREFGVPAVVNLPGVLALLQDGELVEVCGSSGTVRRLEQT</sequence>
<dbReference type="InterPro" id="IPR002192">
    <property type="entry name" value="PPDK_AMP/ATP-bd"/>
</dbReference>
<dbReference type="Pfam" id="PF01326">
    <property type="entry name" value="PPDK_N"/>
    <property type="match status" value="1"/>
</dbReference>
<name>A0ABV1M4D4_9NEIS</name>
<evidence type="ECO:0000313" key="4">
    <source>
        <dbReference type="Proteomes" id="UP001433638"/>
    </source>
</evidence>
<keyword evidence="4" id="KW-1185">Reference proteome</keyword>
<organism evidence="3 4">
    <name type="scientific">Vogesella oryzagri</name>
    <dbReference type="NCBI Taxonomy" id="3160864"/>
    <lineage>
        <taxon>Bacteria</taxon>
        <taxon>Pseudomonadati</taxon>
        <taxon>Pseudomonadota</taxon>
        <taxon>Betaproteobacteria</taxon>
        <taxon>Neisseriales</taxon>
        <taxon>Chromobacteriaceae</taxon>
        <taxon>Vogesella</taxon>
    </lineage>
</organism>
<dbReference type="InterPro" id="IPR008279">
    <property type="entry name" value="PEP-util_enz_mobile_dom"/>
</dbReference>
<dbReference type="Gene3D" id="3.30.1490.20">
    <property type="entry name" value="ATP-grasp fold, A domain"/>
    <property type="match status" value="1"/>
</dbReference>
<dbReference type="Gene3D" id="3.50.30.10">
    <property type="entry name" value="Phosphohistidine domain"/>
    <property type="match status" value="1"/>
</dbReference>
<proteinExistence type="predicted"/>